<protein>
    <recommendedName>
        <fullName evidence="2">DUF6867 domain-containing protein</fullName>
    </recommendedName>
</protein>
<evidence type="ECO:0000313" key="3">
    <source>
        <dbReference type="EMBL" id="KGM34906.1"/>
    </source>
</evidence>
<evidence type="ECO:0000259" key="2">
    <source>
        <dbReference type="Pfam" id="PF21741"/>
    </source>
</evidence>
<gene>
    <name evidence="3" type="ORF">P409_07515</name>
</gene>
<proteinExistence type="predicted"/>
<dbReference type="OrthoDB" id="9806174at2"/>
<dbReference type="EMBL" id="JANX01000060">
    <property type="protein sequence ID" value="KGM34906.1"/>
    <property type="molecule type" value="Genomic_DNA"/>
</dbReference>
<feature type="domain" description="DUF6867" evidence="2">
    <location>
        <begin position="9"/>
        <end position="112"/>
    </location>
</feature>
<keyword evidence="1" id="KW-1133">Transmembrane helix</keyword>
<comment type="caution">
    <text evidence="3">The sequence shown here is derived from an EMBL/GenBank/DDBJ whole genome shotgun (WGS) entry which is preliminary data.</text>
</comment>
<accession>A0A0A0D898</accession>
<sequence length="117" mass="12913">MEQILGTSVGDFIFVSLILGGGGGFLTGQGQAQGWAPMRKVVPFVVLLACATRFLHYALFGGTLLSPTGFVIDLVWIGLCATVAYRMTRAAKMVRQYPWLYERAGLFAWRERRPAAR</sequence>
<feature type="transmembrane region" description="Helical" evidence="1">
    <location>
        <begin position="65"/>
        <end position="85"/>
    </location>
</feature>
<evidence type="ECO:0000256" key="1">
    <source>
        <dbReference type="SAM" id="Phobius"/>
    </source>
</evidence>
<dbReference type="AlphaFoldDB" id="A0A0A0D898"/>
<organism evidence="3 4">
    <name type="scientific">Inquilinus limosus MP06</name>
    <dbReference type="NCBI Taxonomy" id="1398085"/>
    <lineage>
        <taxon>Bacteria</taxon>
        <taxon>Pseudomonadati</taxon>
        <taxon>Pseudomonadota</taxon>
        <taxon>Alphaproteobacteria</taxon>
        <taxon>Rhodospirillales</taxon>
        <taxon>Rhodospirillaceae</taxon>
        <taxon>Inquilinus</taxon>
    </lineage>
</organism>
<dbReference type="InterPro" id="IPR049201">
    <property type="entry name" value="DUF6867"/>
</dbReference>
<dbReference type="Proteomes" id="UP000029995">
    <property type="component" value="Unassembled WGS sequence"/>
</dbReference>
<reference evidence="3 4" key="1">
    <citation type="submission" date="2014-01" db="EMBL/GenBank/DDBJ databases">
        <title>Genome sequence determination for a cystic fibrosis isolate, Inquilinus limosus.</title>
        <authorList>
            <person name="Pino M."/>
            <person name="Di Conza J."/>
            <person name="Gutkind G."/>
        </authorList>
    </citation>
    <scope>NUCLEOTIDE SEQUENCE [LARGE SCALE GENOMIC DNA]</scope>
    <source>
        <strain evidence="3 4">MP06</strain>
    </source>
</reference>
<evidence type="ECO:0000313" key="4">
    <source>
        <dbReference type="Proteomes" id="UP000029995"/>
    </source>
</evidence>
<dbReference type="RefSeq" id="WP_034833793.1">
    <property type="nucleotide sequence ID" value="NZ_JANX01000060.1"/>
</dbReference>
<feature type="transmembrane region" description="Helical" evidence="1">
    <location>
        <begin position="12"/>
        <end position="29"/>
    </location>
</feature>
<dbReference type="Pfam" id="PF21741">
    <property type="entry name" value="DUF6867"/>
    <property type="match status" value="1"/>
</dbReference>
<keyword evidence="1" id="KW-0812">Transmembrane</keyword>
<keyword evidence="1" id="KW-0472">Membrane</keyword>
<name>A0A0A0D898_9PROT</name>